<feature type="transmembrane region" description="Helical" evidence="1">
    <location>
        <begin position="59"/>
        <end position="76"/>
    </location>
</feature>
<gene>
    <name evidence="2" type="ORF">K435DRAFT_868657</name>
</gene>
<protein>
    <submittedName>
        <fullName evidence="2">Uncharacterized protein</fullName>
    </submittedName>
</protein>
<feature type="transmembrane region" description="Helical" evidence="1">
    <location>
        <begin position="27"/>
        <end position="53"/>
    </location>
</feature>
<evidence type="ECO:0000313" key="3">
    <source>
        <dbReference type="Proteomes" id="UP000297245"/>
    </source>
</evidence>
<sequence>MDCSFSIQLSRADMVFKHRHGRPLRRLMLLIIETGAASATLATTGTVLLCIGASPFDQISQRSLGIFYSNTILVIFNSRMRIKSSKEDMQLALAVSFAVEEGLRTTTLNAETRTGISYEGPAEPIISSRFEVCGIRTRVGGSYFEGRSLSEMLLPEIPAPSRCHLPRSLGTAMVDNRSLGVA</sequence>
<evidence type="ECO:0000313" key="2">
    <source>
        <dbReference type="EMBL" id="THU86057.1"/>
    </source>
</evidence>
<dbReference type="AlphaFoldDB" id="A0A4S8LB53"/>
<dbReference type="Proteomes" id="UP000297245">
    <property type="component" value="Unassembled WGS sequence"/>
</dbReference>
<keyword evidence="3" id="KW-1185">Reference proteome</keyword>
<evidence type="ECO:0000256" key="1">
    <source>
        <dbReference type="SAM" id="Phobius"/>
    </source>
</evidence>
<keyword evidence="1" id="KW-0472">Membrane</keyword>
<name>A0A4S8LB53_DENBC</name>
<dbReference type="EMBL" id="ML179515">
    <property type="protein sequence ID" value="THU86057.1"/>
    <property type="molecule type" value="Genomic_DNA"/>
</dbReference>
<keyword evidence="1" id="KW-1133">Transmembrane helix</keyword>
<organism evidence="2 3">
    <name type="scientific">Dendrothele bispora (strain CBS 962.96)</name>
    <dbReference type="NCBI Taxonomy" id="1314807"/>
    <lineage>
        <taxon>Eukaryota</taxon>
        <taxon>Fungi</taxon>
        <taxon>Dikarya</taxon>
        <taxon>Basidiomycota</taxon>
        <taxon>Agaricomycotina</taxon>
        <taxon>Agaricomycetes</taxon>
        <taxon>Agaricomycetidae</taxon>
        <taxon>Agaricales</taxon>
        <taxon>Agaricales incertae sedis</taxon>
        <taxon>Dendrothele</taxon>
    </lineage>
</organism>
<accession>A0A4S8LB53</accession>
<reference evidence="2 3" key="1">
    <citation type="journal article" date="2019" name="Nat. Ecol. Evol.">
        <title>Megaphylogeny resolves global patterns of mushroom evolution.</title>
        <authorList>
            <person name="Varga T."/>
            <person name="Krizsan K."/>
            <person name="Foldi C."/>
            <person name="Dima B."/>
            <person name="Sanchez-Garcia M."/>
            <person name="Sanchez-Ramirez S."/>
            <person name="Szollosi G.J."/>
            <person name="Szarkandi J.G."/>
            <person name="Papp V."/>
            <person name="Albert L."/>
            <person name="Andreopoulos W."/>
            <person name="Angelini C."/>
            <person name="Antonin V."/>
            <person name="Barry K.W."/>
            <person name="Bougher N.L."/>
            <person name="Buchanan P."/>
            <person name="Buyck B."/>
            <person name="Bense V."/>
            <person name="Catcheside P."/>
            <person name="Chovatia M."/>
            <person name="Cooper J."/>
            <person name="Damon W."/>
            <person name="Desjardin D."/>
            <person name="Finy P."/>
            <person name="Geml J."/>
            <person name="Haridas S."/>
            <person name="Hughes K."/>
            <person name="Justo A."/>
            <person name="Karasinski D."/>
            <person name="Kautmanova I."/>
            <person name="Kiss B."/>
            <person name="Kocsube S."/>
            <person name="Kotiranta H."/>
            <person name="LaButti K.M."/>
            <person name="Lechner B.E."/>
            <person name="Liimatainen K."/>
            <person name="Lipzen A."/>
            <person name="Lukacs Z."/>
            <person name="Mihaltcheva S."/>
            <person name="Morgado L.N."/>
            <person name="Niskanen T."/>
            <person name="Noordeloos M.E."/>
            <person name="Ohm R.A."/>
            <person name="Ortiz-Santana B."/>
            <person name="Ovrebo C."/>
            <person name="Racz N."/>
            <person name="Riley R."/>
            <person name="Savchenko A."/>
            <person name="Shiryaev A."/>
            <person name="Soop K."/>
            <person name="Spirin V."/>
            <person name="Szebenyi C."/>
            <person name="Tomsovsky M."/>
            <person name="Tulloss R.E."/>
            <person name="Uehling J."/>
            <person name="Grigoriev I.V."/>
            <person name="Vagvolgyi C."/>
            <person name="Papp T."/>
            <person name="Martin F.M."/>
            <person name="Miettinen O."/>
            <person name="Hibbett D.S."/>
            <person name="Nagy L.G."/>
        </authorList>
    </citation>
    <scope>NUCLEOTIDE SEQUENCE [LARGE SCALE GENOMIC DNA]</scope>
    <source>
        <strain evidence="2 3">CBS 962.96</strain>
    </source>
</reference>
<proteinExistence type="predicted"/>
<keyword evidence="1" id="KW-0812">Transmembrane</keyword>